<dbReference type="Pfam" id="PF13506">
    <property type="entry name" value="Glyco_transf_21"/>
    <property type="match status" value="1"/>
</dbReference>
<accession>A0A2W7QPU2</accession>
<comment type="subcellular location">
    <subcellularLocation>
        <location evidence="1">Membrane</location>
        <topology evidence="1">Multi-pass membrane protein</topology>
    </subcellularLocation>
</comment>
<feature type="transmembrane region" description="Helical" evidence="9">
    <location>
        <begin position="504"/>
        <end position="528"/>
    </location>
</feature>
<comment type="pathway">
    <text evidence="3">Sphingolipid metabolism.</text>
</comment>
<keyword evidence="7 9" id="KW-1133">Transmembrane helix</keyword>
<evidence type="ECO:0000256" key="5">
    <source>
        <dbReference type="ARBA" id="ARBA00022679"/>
    </source>
</evidence>
<dbReference type="Proteomes" id="UP000249364">
    <property type="component" value="Unassembled WGS sequence"/>
</dbReference>
<evidence type="ECO:0000256" key="7">
    <source>
        <dbReference type="ARBA" id="ARBA00022989"/>
    </source>
</evidence>
<evidence type="ECO:0000256" key="9">
    <source>
        <dbReference type="SAM" id="Phobius"/>
    </source>
</evidence>
<dbReference type="GO" id="GO:0016758">
    <property type="term" value="F:hexosyltransferase activity"/>
    <property type="evidence" value="ECO:0007669"/>
    <property type="project" value="TreeGrafter"/>
</dbReference>
<dbReference type="AlphaFoldDB" id="A0A2W7QPU2"/>
<gene>
    <name evidence="10" type="ORF">LY56_01470</name>
</gene>
<keyword evidence="6 9" id="KW-0812">Transmembrane</keyword>
<keyword evidence="5" id="KW-0808">Transferase</keyword>
<dbReference type="PANTHER" id="PTHR43867">
    <property type="entry name" value="CELLULOSE SYNTHASE CATALYTIC SUBUNIT A [UDP-FORMING]"/>
    <property type="match status" value="1"/>
</dbReference>
<reference evidence="10 11" key="1">
    <citation type="submission" date="2018-06" db="EMBL/GenBank/DDBJ databases">
        <title>Genomic Encyclopedia of Archaeal and Bacterial Type Strains, Phase II (KMG-II): from individual species to whole genera.</title>
        <authorList>
            <person name="Goeker M."/>
        </authorList>
    </citation>
    <scope>NUCLEOTIDE SEQUENCE [LARGE SCALE GENOMIC DNA]</scope>
    <source>
        <strain evidence="10 11">DSM 13087</strain>
    </source>
</reference>
<evidence type="ECO:0000256" key="1">
    <source>
        <dbReference type="ARBA" id="ARBA00004141"/>
    </source>
</evidence>
<evidence type="ECO:0000313" key="10">
    <source>
        <dbReference type="EMBL" id="PZX45907.1"/>
    </source>
</evidence>
<dbReference type="PANTHER" id="PTHR43867:SF2">
    <property type="entry name" value="CELLULOSE SYNTHASE CATALYTIC SUBUNIT A [UDP-FORMING]"/>
    <property type="match status" value="1"/>
</dbReference>
<dbReference type="STRING" id="121821.GCA_001870675_00258"/>
<evidence type="ECO:0000256" key="2">
    <source>
        <dbReference type="ARBA" id="ARBA00004760"/>
    </source>
</evidence>
<comment type="caution">
    <text evidence="10">The sequence shown here is derived from an EMBL/GenBank/DDBJ whole genome shotgun (WGS) entry which is preliminary data.</text>
</comment>
<feature type="transmembrane region" description="Helical" evidence="9">
    <location>
        <begin position="56"/>
        <end position="79"/>
    </location>
</feature>
<proteinExistence type="predicted"/>
<evidence type="ECO:0000313" key="11">
    <source>
        <dbReference type="Proteomes" id="UP000249364"/>
    </source>
</evidence>
<protein>
    <submittedName>
        <fullName evidence="10">Cellulose synthase (UDP-forming)</fullName>
    </submittedName>
</protein>
<dbReference type="EMBL" id="QKZQ01000005">
    <property type="protein sequence ID" value="PZX45907.1"/>
    <property type="molecule type" value="Genomic_DNA"/>
</dbReference>
<dbReference type="GO" id="GO:0005886">
    <property type="term" value="C:plasma membrane"/>
    <property type="evidence" value="ECO:0007669"/>
    <property type="project" value="TreeGrafter"/>
</dbReference>
<keyword evidence="8 9" id="KW-0472">Membrane</keyword>
<dbReference type="SUPFAM" id="SSF53448">
    <property type="entry name" value="Nucleotide-diphospho-sugar transferases"/>
    <property type="match status" value="1"/>
</dbReference>
<feature type="transmembrane region" description="Helical" evidence="9">
    <location>
        <begin position="31"/>
        <end position="50"/>
    </location>
</feature>
<keyword evidence="4" id="KW-0328">Glycosyltransferase</keyword>
<keyword evidence="11" id="KW-1185">Reference proteome</keyword>
<evidence type="ECO:0000256" key="8">
    <source>
        <dbReference type="ARBA" id="ARBA00023136"/>
    </source>
</evidence>
<evidence type="ECO:0000256" key="6">
    <source>
        <dbReference type="ARBA" id="ARBA00022692"/>
    </source>
</evidence>
<feature type="transmembrane region" description="Helical" evidence="9">
    <location>
        <begin position="361"/>
        <end position="383"/>
    </location>
</feature>
<feature type="transmembrane region" description="Helical" evidence="9">
    <location>
        <begin position="395"/>
        <end position="413"/>
    </location>
</feature>
<evidence type="ECO:0000256" key="3">
    <source>
        <dbReference type="ARBA" id="ARBA00004991"/>
    </source>
</evidence>
<comment type="pathway">
    <text evidence="2">Lipid metabolism; sphingolipid metabolism.</text>
</comment>
<name>A0A2W7QPU2_9RHOB</name>
<dbReference type="InterPro" id="IPR029044">
    <property type="entry name" value="Nucleotide-diphossugar_trans"/>
</dbReference>
<dbReference type="Gene3D" id="3.90.550.10">
    <property type="entry name" value="Spore Coat Polysaccharide Biosynthesis Protein SpsA, Chain A"/>
    <property type="match status" value="1"/>
</dbReference>
<dbReference type="InterPro" id="IPR025993">
    <property type="entry name" value="Ceramide_glucosylTrfase"/>
</dbReference>
<feature type="transmembrane region" description="Helical" evidence="9">
    <location>
        <begin position="433"/>
        <end position="454"/>
    </location>
</feature>
<sequence>MQATRDMSHASASEPPSYLVPLLSRAQSVKYHIAFALWLAAAAYFWVWWFTPSHNINMLSFVVLSVAIGWLFFVQLYFLSMFLHARVSSARIADLGTPRVAMITTKTPSEPFAVLRITLEAMLAQDYPHDTWLADEDPTPETLEWCAAHGVKISSRKGVAEYHQPDWPRRTKCKEGNLAYFYDHYGYQNYDFVAQLDSDHVAQPGYLTNLLAPFADARVGYVSAPSICGSNASENWAARTRLSAEGMFHGILQSGYTNGLAPVCIGSHYAVRTAALQQIGGLGPELAEDHSTTMIFNANGWRGVHAIDAIAIGAGPVAVTDLVTQEFQWSRSLMTVLLVYTPRYIARLPPRMRAQFIFMQMWYPLQAMFMALMFTLPILALMFDFRFVDVKFPIFVAHILPSTLVIVWIAFAIRRDGFFRPKTSAILSWEKALFISIQWPWVLWGTGTAIFDYLTGTRANFRVTPKGAQETRVLPFRVLAPYFALALASGLPILLAGELQHARGFYILAAINLAIYTTICAVMVIWHIRENKISLRRNMGPAAVQFTGITVLAALIVSSLSLRGVESLHVLSMGLEPLHLTRVLYPVSGAGLHSDGAGRIRLEVWWE</sequence>
<evidence type="ECO:0000256" key="4">
    <source>
        <dbReference type="ARBA" id="ARBA00022676"/>
    </source>
</evidence>
<organism evidence="10 11">
    <name type="scientific">Roseinatronobacter thiooxidans</name>
    <dbReference type="NCBI Taxonomy" id="121821"/>
    <lineage>
        <taxon>Bacteria</taxon>
        <taxon>Pseudomonadati</taxon>
        <taxon>Pseudomonadota</taxon>
        <taxon>Alphaproteobacteria</taxon>
        <taxon>Rhodobacterales</taxon>
        <taxon>Paracoccaceae</taxon>
        <taxon>Roseinatronobacter</taxon>
    </lineage>
</organism>
<dbReference type="InterPro" id="IPR050321">
    <property type="entry name" value="Glycosyltr_2/OpgH_subfam"/>
</dbReference>
<feature type="transmembrane region" description="Helical" evidence="9">
    <location>
        <begin position="474"/>
        <end position="497"/>
    </location>
</feature>
<feature type="transmembrane region" description="Helical" evidence="9">
    <location>
        <begin position="540"/>
        <end position="562"/>
    </location>
</feature>